<dbReference type="RefSeq" id="WP_188445771.1">
    <property type="nucleotide sequence ID" value="NZ_BMDW01000004.1"/>
</dbReference>
<dbReference type="EMBL" id="BMDW01000004">
    <property type="protein sequence ID" value="GGA41773.1"/>
    <property type="molecule type" value="Genomic_DNA"/>
</dbReference>
<keyword evidence="3" id="KW-1185">Reference proteome</keyword>
<feature type="region of interest" description="Disordered" evidence="1">
    <location>
        <begin position="245"/>
        <end position="282"/>
    </location>
</feature>
<dbReference type="Proteomes" id="UP000618591">
    <property type="component" value="Unassembled WGS sequence"/>
</dbReference>
<accession>A0ABQ1GDJ5</accession>
<protein>
    <submittedName>
        <fullName evidence="2">Uncharacterized protein</fullName>
    </submittedName>
</protein>
<comment type="caution">
    <text evidence="2">The sequence shown here is derived from an EMBL/GenBank/DDBJ whole genome shotgun (WGS) entry which is preliminary data.</text>
</comment>
<feature type="compositionally biased region" description="Basic and acidic residues" evidence="1">
    <location>
        <begin position="245"/>
        <end position="268"/>
    </location>
</feature>
<reference evidence="3" key="1">
    <citation type="journal article" date="2019" name="Int. J. Syst. Evol. Microbiol.">
        <title>The Global Catalogue of Microorganisms (GCM) 10K type strain sequencing project: providing services to taxonomists for standard genome sequencing and annotation.</title>
        <authorList>
            <consortium name="The Broad Institute Genomics Platform"/>
            <consortium name="The Broad Institute Genome Sequencing Center for Infectious Disease"/>
            <person name="Wu L."/>
            <person name="Ma J."/>
        </authorList>
    </citation>
    <scope>NUCLEOTIDE SEQUENCE [LARGE SCALE GENOMIC DNA]</scope>
    <source>
        <strain evidence="3">CGMCC 1.10106</strain>
    </source>
</reference>
<proteinExistence type="predicted"/>
<evidence type="ECO:0000313" key="2">
    <source>
        <dbReference type="EMBL" id="GGA41773.1"/>
    </source>
</evidence>
<name>A0ABQ1GDJ5_9SPHN</name>
<evidence type="ECO:0000256" key="1">
    <source>
        <dbReference type="SAM" id="MobiDB-lite"/>
    </source>
</evidence>
<sequence length="282" mass="31881">MVRPLTRAQCLENAAFLKALRQIGNVREAARQVGAHRAKFTKRRVKHPAFAAEWDMALAIAHAALHEVKRTGAKPRLCTRTAAIATEPKILRTASGRLQVRRTPAGRLTRAAEQAFLAALSATANVRLAAAAAGFSHSAFYARRRQNPAFAREMRMALEMGYERIEAALMEAGLADSYRDDAWRHNDPPPVPPMTFDQAMQLLHLHQKEVRLQAEPPHIKRRRGESQEARSYRLGAMWEAERARDREDYAVRRAAQREGRGQSPHEPEAPVLPDLSQVRWRR</sequence>
<organism evidence="2 3">
    <name type="scientific">Sphingomonas psychrolutea</name>
    <dbReference type="NCBI Taxonomy" id="1259676"/>
    <lineage>
        <taxon>Bacteria</taxon>
        <taxon>Pseudomonadati</taxon>
        <taxon>Pseudomonadota</taxon>
        <taxon>Alphaproteobacteria</taxon>
        <taxon>Sphingomonadales</taxon>
        <taxon>Sphingomonadaceae</taxon>
        <taxon>Sphingomonas</taxon>
    </lineage>
</organism>
<gene>
    <name evidence="2" type="ORF">GCM10011395_10100</name>
</gene>
<evidence type="ECO:0000313" key="3">
    <source>
        <dbReference type="Proteomes" id="UP000618591"/>
    </source>
</evidence>